<dbReference type="GO" id="GO:0004527">
    <property type="term" value="F:exonuclease activity"/>
    <property type="evidence" value="ECO:0007669"/>
    <property type="project" value="UniProtKB-KW"/>
</dbReference>
<evidence type="ECO:0000259" key="16">
    <source>
        <dbReference type="PROSITE" id="PS51217"/>
    </source>
</evidence>
<comment type="catalytic activity">
    <reaction evidence="13">
        <text>ATP + H2O = ADP + phosphate + H(+)</text>
        <dbReference type="Rhea" id="RHEA:13065"/>
        <dbReference type="ChEBI" id="CHEBI:15377"/>
        <dbReference type="ChEBI" id="CHEBI:15378"/>
        <dbReference type="ChEBI" id="CHEBI:30616"/>
        <dbReference type="ChEBI" id="CHEBI:43474"/>
        <dbReference type="ChEBI" id="CHEBI:456216"/>
        <dbReference type="EC" id="5.6.2.4"/>
    </reaction>
</comment>
<dbReference type="InterPro" id="IPR011604">
    <property type="entry name" value="PDDEXK-like_dom_sf"/>
</dbReference>
<organism evidence="17 18">
    <name type="scientific">Poritiphilus flavus</name>
    <dbReference type="NCBI Taxonomy" id="2697053"/>
    <lineage>
        <taxon>Bacteria</taxon>
        <taxon>Pseudomonadati</taxon>
        <taxon>Bacteroidota</taxon>
        <taxon>Flavobacteriia</taxon>
        <taxon>Flavobacteriales</taxon>
        <taxon>Flavobacteriaceae</taxon>
        <taxon>Poritiphilus</taxon>
    </lineage>
</organism>
<evidence type="ECO:0000256" key="2">
    <source>
        <dbReference type="ARBA" id="ARBA00022741"/>
    </source>
</evidence>
<reference evidence="17 18" key="1">
    <citation type="submission" date="2020-01" db="EMBL/GenBank/DDBJ databases">
        <title>Bacteria diversity of Porities sp.</title>
        <authorList>
            <person name="Wang G."/>
        </authorList>
    </citation>
    <scope>NUCLEOTIDE SEQUENCE [LARGE SCALE GENOMIC DNA]</scope>
    <source>
        <strain evidence="17 18">R33</strain>
    </source>
</reference>
<dbReference type="PROSITE" id="PS51217">
    <property type="entry name" value="UVRD_HELICASE_CTER"/>
    <property type="match status" value="1"/>
</dbReference>
<dbReference type="EMBL" id="WXYO01000005">
    <property type="protein sequence ID" value="NAS12464.1"/>
    <property type="molecule type" value="Genomic_DNA"/>
</dbReference>
<dbReference type="Gene3D" id="3.90.320.10">
    <property type="match status" value="1"/>
</dbReference>
<feature type="domain" description="UvrD-like helicase ATP-binding" evidence="15">
    <location>
        <begin position="1"/>
        <end position="470"/>
    </location>
</feature>
<keyword evidence="6" id="KW-0269">Exonuclease</keyword>
<evidence type="ECO:0000256" key="10">
    <source>
        <dbReference type="ARBA" id="ARBA00023235"/>
    </source>
</evidence>
<keyword evidence="5 14" id="KW-0347">Helicase</keyword>
<dbReference type="GO" id="GO:0003677">
    <property type="term" value="F:DNA binding"/>
    <property type="evidence" value="ECO:0007669"/>
    <property type="project" value="UniProtKB-KW"/>
</dbReference>
<evidence type="ECO:0000256" key="5">
    <source>
        <dbReference type="ARBA" id="ARBA00022806"/>
    </source>
</evidence>
<name>A0A6L9ECI7_9FLAO</name>
<dbReference type="Pfam" id="PF00580">
    <property type="entry name" value="UvrD-helicase"/>
    <property type="match status" value="1"/>
</dbReference>
<evidence type="ECO:0000256" key="11">
    <source>
        <dbReference type="ARBA" id="ARBA00034617"/>
    </source>
</evidence>
<accession>A0A6L9ECI7</accession>
<evidence type="ECO:0000256" key="4">
    <source>
        <dbReference type="ARBA" id="ARBA00022801"/>
    </source>
</evidence>
<evidence type="ECO:0000256" key="13">
    <source>
        <dbReference type="ARBA" id="ARBA00048988"/>
    </source>
</evidence>
<keyword evidence="4 14" id="KW-0378">Hydrolase</keyword>
<dbReference type="RefSeq" id="WP_161435508.1">
    <property type="nucleotide sequence ID" value="NZ_WXYO01000005.1"/>
</dbReference>
<dbReference type="Gene3D" id="3.40.50.300">
    <property type="entry name" value="P-loop containing nucleotide triphosphate hydrolases"/>
    <property type="match status" value="3"/>
</dbReference>
<dbReference type="GO" id="GO:0005829">
    <property type="term" value="C:cytosol"/>
    <property type="evidence" value="ECO:0007669"/>
    <property type="project" value="TreeGrafter"/>
</dbReference>
<dbReference type="PANTHER" id="PTHR11070:SF67">
    <property type="entry name" value="DNA 3'-5' HELICASE"/>
    <property type="match status" value="1"/>
</dbReference>
<dbReference type="Pfam" id="PF13361">
    <property type="entry name" value="UvrD_C"/>
    <property type="match status" value="2"/>
</dbReference>
<comment type="catalytic activity">
    <reaction evidence="11">
        <text>Couples ATP hydrolysis with the unwinding of duplex DNA by translocating in the 3'-5' direction.</text>
        <dbReference type="EC" id="5.6.2.4"/>
    </reaction>
</comment>
<keyword evidence="8" id="KW-0238">DNA-binding</keyword>
<keyword evidence="10" id="KW-0413">Isomerase</keyword>
<dbReference type="Pfam" id="PF12705">
    <property type="entry name" value="PDDEXK_1"/>
    <property type="match status" value="1"/>
</dbReference>
<evidence type="ECO:0000256" key="14">
    <source>
        <dbReference type="PROSITE-ProRule" id="PRU00560"/>
    </source>
</evidence>
<protein>
    <recommendedName>
        <fullName evidence="12">DNA 3'-5' helicase</fullName>
        <ecNumber evidence="12">5.6.2.4</ecNumber>
    </recommendedName>
</protein>
<feature type="binding site" evidence="14">
    <location>
        <begin position="11"/>
        <end position="18"/>
    </location>
    <ligand>
        <name>ATP</name>
        <dbReference type="ChEBI" id="CHEBI:30616"/>
    </ligand>
</feature>
<comment type="caution">
    <text evidence="17">The sequence shown here is derived from an EMBL/GenBank/DDBJ whole genome shotgun (WGS) entry which is preliminary data.</text>
</comment>
<dbReference type="InterPro" id="IPR027417">
    <property type="entry name" value="P-loop_NTPase"/>
</dbReference>
<dbReference type="PROSITE" id="PS51198">
    <property type="entry name" value="UVRD_HELICASE_ATP_BIND"/>
    <property type="match status" value="1"/>
</dbReference>
<dbReference type="PANTHER" id="PTHR11070">
    <property type="entry name" value="UVRD / RECB / PCRA DNA HELICASE FAMILY MEMBER"/>
    <property type="match status" value="1"/>
</dbReference>
<dbReference type="GO" id="GO:0043138">
    <property type="term" value="F:3'-5' DNA helicase activity"/>
    <property type="evidence" value="ECO:0007669"/>
    <property type="project" value="UniProtKB-EC"/>
</dbReference>
<dbReference type="InterPro" id="IPR011335">
    <property type="entry name" value="Restrct_endonuc-II-like"/>
</dbReference>
<dbReference type="AlphaFoldDB" id="A0A6L9ECI7"/>
<evidence type="ECO:0000259" key="15">
    <source>
        <dbReference type="PROSITE" id="PS51198"/>
    </source>
</evidence>
<keyword evidence="2 14" id="KW-0547">Nucleotide-binding</keyword>
<keyword evidence="18" id="KW-1185">Reference proteome</keyword>
<evidence type="ECO:0000256" key="9">
    <source>
        <dbReference type="ARBA" id="ARBA00023204"/>
    </source>
</evidence>
<evidence type="ECO:0000256" key="8">
    <source>
        <dbReference type="ARBA" id="ARBA00023125"/>
    </source>
</evidence>
<keyword evidence="9" id="KW-0234">DNA repair</keyword>
<dbReference type="InterPro" id="IPR000212">
    <property type="entry name" value="DNA_helicase_UvrD/REP"/>
</dbReference>
<dbReference type="Gene3D" id="1.10.3170.10">
    <property type="entry name" value="Recbcd, chain B, domain 2"/>
    <property type="match status" value="1"/>
</dbReference>
<evidence type="ECO:0000313" key="17">
    <source>
        <dbReference type="EMBL" id="NAS12464.1"/>
    </source>
</evidence>
<evidence type="ECO:0000256" key="6">
    <source>
        <dbReference type="ARBA" id="ARBA00022839"/>
    </source>
</evidence>
<dbReference type="SUPFAM" id="SSF52980">
    <property type="entry name" value="Restriction endonuclease-like"/>
    <property type="match status" value="1"/>
</dbReference>
<proteinExistence type="predicted"/>
<dbReference type="GO" id="GO:0000725">
    <property type="term" value="P:recombinational repair"/>
    <property type="evidence" value="ECO:0007669"/>
    <property type="project" value="TreeGrafter"/>
</dbReference>
<dbReference type="InterPro" id="IPR014017">
    <property type="entry name" value="DNA_helicase_UvrD-like_C"/>
</dbReference>
<evidence type="ECO:0000256" key="7">
    <source>
        <dbReference type="ARBA" id="ARBA00022840"/>
    </source>
</evidence>
<evidence type="ECO:0000313" key="18">
    <source>
        <dbReference type="Proteomes" id="UP000475249"/>
    </source>
</evidence>
<keyword evidence="1" id="KW-0540">Nuclease</keyword>
<evidence type="ECO:0000256" key="1">
    <source>
        <dbReference type="ARBA" id="ARBA00022722"/>
    </source>
</evidence>
<dbReference type="InterPro" id="IPR014016">
    <property type="entry name" value="UvrD-like_ATP-bd"/>
</dbReference>
<dbReference type="Proteomes" id="UP000475249">
    <property type="component" value="Unassembled WGS sequence"/>
</dbReference>
<dbReference type="EC" id="5.6.2.4" evidence="12"/>
<keyword evidence="3" id="KW-0227">DNA damage</keyword>
<dbReference type="GO" id="GO:0005524">
    <property type="term" value="F:ATP binding"/>
    <property type="evidence" value="ECO:0007669"/>
    <property type="project" value="UniProtKB-UniRule"/>
</dbReference>
<evidence type="ECO:0000256" key="3">
    <source>
        <dbReference type="ARBA" id="ARBA00022763"/>
    </source>
</evidence>
<dbReference type="InterPro" id="IPR038726">
    <property type="entry name" value="PDDEXK_AddAB-type"/>
</dbReference>
<gene>
    <name evidence="17" type="ORF">GTQ38_10665</name>
</gene>
<keyword evidence="7 14" id="KW-0067">ATP-binding</keyword>
<dbReference type="SUPFAM" id="SSF52540">
    <property type="entry name" value="P-loop containing nucleoside triphosphate hydrolases"/>
    <property type="match status" value="1"/>
</dbReference>
<evidence type="ECO:0000256" key="12">
    <source>
        <dbReference type="ARBA" id="ARBA00034808"/>
    </source>
</evidence>
<feature type="domain" description="UvrD-like helicase C-terminal" evidence="16">
    <location>
        <begin position="471"/>
        <end position="724"/>
    </location>
</feature>
<sequence>MPETSFKIFNASAGSGKTFTLVKAYLKIILSSDQARSFRQILGVTFTNKAVNEMKQRILGSLFEFSQPKCSPNAEPLFEALEKELDFSSEQLRQRSSHKLKEILHNYAFFDISTIDKFNHRLIRTFAKDLRLPSNFEVVLDTNALLDEAIERLLNKAGEDKKLTALLIAFALDKADEDRHWEITTDLTKVGKLLFEESQTEHLEPLKVKNTEDFLALRKVLLQEIAVAEERMKLKAKQILEIIHENQLQFEDFKSAWFPKFILRIAEGDLFVDFKAGWKQNFGSVPLYNKSTDEGKKSLMDGLMPDFTALFSRIKSDFFRRSMLKNAHGNIVPMTVLNAIQRELSALEKEREQLPISAFNQLISREIKDQPAPYIYERLGEKYRHYFIDEFQDTSQMQWNNLIPLISNALESVDEQGKVGSLTLVGDAKQAIYRWRGGRAEQFLNLINLKTNPFTVAPDVHTLPRNYRSREEIVKFNNSFFSSISSFLSKPEYQSLYAESRQEFNPAKGGYIQLEFLENDPDPDTTYCRKVVQIINEVRERNYLYKDICILTRKRKQGLLVSDVLMQNGIPMVSSETLLLANSTKVRFLINLLLHNLQPEEYEHRFELLRFLAVDVDEKHQFILRNLAKLPSYLREAFGFNADLLSQLSVYDGLEYSIRQFRLAESSDAYLTHLLDEVLLVEQSKGAGIPVFLEHWQKKKDSLSISAPEDLNAVRIMTIHKAKGLEFPIVIYPFANSNIYEEIDPKLWITVEEQNFEGFQELLINKKQELLQYGQEAADRYQDEQQKLELDTFNLLYVALTRAISGLYILTEKKSSKTRRTSPKYFSELFEYFIESNSPGTTNNLIFSFGELPKQKTLEFSAVQETVEHGYTSKDRSDFAIIAKSGMLWDSERAQAIQLGNLVHSIMEDIGSEEDVEQALKAHDLKGQIPPGQEEILRDTVRSIISHRQLRAFYNKNAEGRNEVEIITKNGLILRPDRVVLQGNQASIIDYKTGIPKEAHHHQLKAYAEALEEMGFEIKNNIIVYIAEDITLRFV</sequence>